<dbReference type="eggNOG" id="ENOG5032WBK">
    <property type="taxonomic scope" value="Bacteria"/>
</dbReference>
<sequence>MSLPGGVAAGADDKGSTGLPPRPGKGVRVLLFFIYFFVFAVGIPVLTIAVVQAKYGLIDGPPSFPPDAFGEQIKTAAKYGIFVWAGLQFFIFGRVASWAGGEPAVPGVTPIAKEMLMSRLLALNQQDIPFAVSRGSRSNELVVDWRYADAKWLDLMRLHGMSKGYRLVLRFDEGAHNARAQDRYASFDWSAGPNLVTLKWNVSLGITFYEYQHERVFGLQFKNGKPTLDLSYAYTFDLNELKQPMIEIIRNSGWNFRPVITFFRPIGG</sequence>
<name>Q1QJK2_NITHX</name>
<keyword evidence="3" id="KW-1185">Reference proteome</keyword>
<keyword evidence="1" id="KW-1133">Transmembrane helix</keyword>
<gene>
    <name evidence="2" type="ordered locus">Nham_2824</name>
</gene>
<keyword evidence="1" id="KW-0472">Membrane</keyword>
<dbReference type="HOGENOM" id="CLU_1037582_0_0_5"/>
<organism evidence="2 3">
    <name type="scientific">Nitrobacter hamburgensis (strain DSM 10229 / NCIMB 13809 / X14)</name>
    <dbReference type="NCBI Taxonomy" id="323097"/>
    <lineage>
        <taxon>Bacteria</taxon>
        <taxon>Pseudomonadati</taxon>
        <taxon>Pseudomonadota</taxon>
        <taxon>Alphaproteobacteria</taxon>
        <taxon>Hyphomicrobiales</taxon>
        <taxon>Nitrobacteraceae</taxon>
        <taxon>Nitrobacter</taxon>
    </lineage>
</organism>
<accession>Q1QJK2</accession>
<evidence type="ECO:0000313" key="2">
    <source>
        <dbReference type="EMBL" id="ABE63595.1"/>
    </source>
</evidence>
<evidence type="ECO:0000256" key="1">
    <source>
        <dbReference type="SAM" id="Phobius"/>
    </source>
</evidence>
<keyword evidence="1" id="KW-0812">Transmembrane</keyword>
<dbReference type="STRING" id="323097.Nham_2824"/>
<feature type="transmembrane region" description="Helical" evidence="1">
    <location>
        <begin position="29"/>
        <end position="51"/>
    </location>
</feature>
<dbReference type="RefSeq" id="WP_011511261.1">
    <property type="nucleotide sequence ID" value="NC_007964.1"/>
</dbReference>
<dbReference type="Proteomes" id="UP000001953">
    <property type="component" value="Chromosome"/>
</dbReference>
<protein>
    <submittedName>
        <fullName evidence="2">Uncharacterized protein</fullName>
    </submittedName>
</protein>
<dbReference type="AlphaFoldDB" id="Q1QJK2"/>
<dbReference type="EMBL" id="CP000319">
    <property type="protein sequence ID" value="ABE63595.1"/>
    <property type="molecule type" value="Genomic_DNA"/>
</dbReference>
<proteinExistence type="predicted"/>
<reference evidence="2 3" key="1">
    <citation type="submission" date="2006-03" db="EMBL/GenBank/DDBJ databases">
        <title>Complete sequence of chromosome of Nitrobacter hamburgensis X14.</title>
        <authorList>
            <consortium name="US DOE Joint Genome Institute"/>
            <person name="Copeland A."/>
            <person name="Lucas S."/>
            <person name="Lapidus A."/>
            <person name="Barry K."/>
            <person name="Detter J.C."/>
            <person name="Glavina del Rio T."/>
            <person name="Hammon N."/>
            <person name="Israni S."/>
            <person name="Dalin E."/>
            <person name="Tice H."/>
            <person name="Pitluck S."/>
            <person name="Chain P."/>
            <person name="Malfatti S."/>
            <person name="Shin M."/>
            <person name="Vergez L."/>
            <person name="Schmutz J."/>
            <person name="Larimer F."/>
            <person name="Land M."/>
            <person name="Hauser L."/>
            <person name="Kyrpides N."/>
            <person name="Ivanova N."/>
            <person name="Ward B."/>
            <person name="Arp D."/>
            <person name="Klotz M."/>
            <person name="Stein L."/>
            <person name="O'Mullan G."/>
            <person name="Starkenburg S."/>
            <person name="Sayavedra L."/>
            <person name="Poret-Peterson A.T."/>
            <person name="Gentry M.E."/>
            <person name="Bruce D."/>
            <person name="Richardson P."/>
        </authorList>
    </citation>
    <scope>NUCLEOTIDE SEQUENCE [LARGE SCALE GENOMIC DNA]</scope>
    <source>
        <strain evidence="3">DSM 10229 / NCIMB 13809 / X14</strain>
    </source>
</reference>
<dbReference type="KEGG" id="nha:Nham_2824"/>
<dbReference type="OrthoDB" id="7068230at2"/>
<evidence type="ECO:0000313" key="3">
    <source>
        <dbReference type="Proteomes" id="UP000001953"/>
    </source>
</evidence>